<dbReference type="EMBL" id="JANPWB010000003">
    <property type="protein sequence ID" value="KAJ1196359.1"/>
    <property type="molecule type" value="Genomic_DNA"/>
</dbReference>
<dbReference type="AlphaFoldDB" id="A0AAV7V8F9"/>
<reference evidence="2" key="1">
    <citation type="journal article" date="2022" name="bioRxiv">
        <title>Sequencing and chromosome-scale assembly of the giantPleurodeles waltlgenome.</title>
        <authorList>
            <person name="Brown T."/>
            <person name="Elewa A."/>
            <person name="Iarovenko S."/>
            <person name="Subramanian E."/>
            <person name="Araus A.J."/>
            <person name="Petzold A."/>
            <person name="Susuki M."/>
            <person name="Suzuki K.-i.T."/>
            <person name="Hayashi T."/>
            <person name="Toyoda A."/>
            <person name="Oliveira C."/>
            <person name="Osipova E."/>
            <person name="Leigh N.D."/>
            <person name="Simon A."/>
            <person name="Yun M.H."/>
        </authorList>
    </citation>
    <scope>NUCLEOTIDE SEQUENCE</scope>
    <source>
        <strain evidence="2">20211129_DDA</strain>
        <tissue evidence="2">Liver</tissue>
    </source>
</reference>
<feature type="compositionally biased region" description="Basic and acidic residues" evidence="1">
    <location>
        <begin position="78"/>
        <end position="93"/>
    </location>
</feature>
<gene>
    <name evidence="2" type="ORF">NDU88_000230</name>
</gene>
<keyword evidence="3" id="KW-1185">Reference proteome</keyword>
<comment type="caution">
    <text evidence="2">The sequence shown here is derived from an EMBL/GenBank/DDBJ whole genome shotgun (WGS) entry which is preliminary data.</text>
</comment>
<protein>
    <submittedName>
        <fullName evidence="2">Uncharacterized protein</fullName>
    </submittedName>
</protein>
<feature type="region of interest" description="Disordered" evidence="1">
    <location>
        <begin position="78"/>
        <end position="111"/>
    </location>
</feature>
<sequence>MVGQQLAVENKTPMDCKTALKRKASSAKKIYIHNYFTRARSGTVERDEEGDPIAPLDDPAPQALVILSSLMLECDPVQGRHDVSTNKNKDRSRSKSRTPLAVRQALVQAPQ</sequence>
<evidence type="ECO:0000313" key="3">
    <source>
        <dbReference type="Proteomes" id="UP001066276"/>
    </source>
</evidence>
<evidence type="ECO:0000256" key="1">
    <source>
        <dbReference type="SAM" id="MobiDB-lite"/>
    </source>
</evidence>
<organism evidence="2 3">
    <name type="scientific">Pleurodeles waltl</name>
    <name type="common">Iberian ribbed newt</name>
    <dbReference type="NCBI Taxonomy" id="8319"/>
    <lineage>
        <taxon>Eukaryota</taxon>
        <taxon>Metazoa</taxon>
        <taxon>Chordata</taxon>
        <taxon>Craniata</taxon>
        <taxon>Vertebrata</taxon>
        <taxon>Euteleostomi</taxon>
        <taxon>Amphibia</taxon>
        <taxon>Batrachia</taxon>
        <taxon>Caudata</taxon>
        <taxon>Salamandroidea</taxon>
        <taxon>Salamandridae</taxon>
        <taxon>Pleurodelinae</taxon>
        <taxon>Pleurodeles</taxon>
    </lineage>
</organism>
<name>A0AAV7V8F9_PLEWA</name>
<proteinExistence type="predicted"/>
<evidence type="ECO:0000313" key="2">
    <source>
        <dbReference type="EMBL" id="KAJ1196359.1"/>
    </source>
</evidence>
<dbReference type="Proteomes" id="UP001066276">
    <property type="component" value="Chromosome 2_1"/>
</dbReference>
<accession>A0AAV7V8F9</accession>